<keyword evidence="2 6" id="KW-0645">Protease</keyword>
<reference evidence="9" key="1">
    <citation type="submission" date="2016-11" db="EMBL/GenBank/DDBJ databases">
        <authorList>
            <person name="Varghese N."/>
            <person name="Submissions S."/>
        </authorList>
    </citation>
    <scope>NUCLEOTIDE SEQUENCE [LARGE SCALE GENOMIC DNA]</scope>
    <source>
        <strain evidence="9">DSM 100564</strain>
    </source>
</reference>
<evidence type="ECO:0000259" key="7">
    <source>
        <dbReference type="PROSITE" id="PS50240"/>
    </source>
</evidence>
<accession>A0A1M6BE88</accession>
<dbReference type="RefSeq" id="WP_073248472.1">
    <property type="nucleotide sequence ID" value="NZ_FQZQ01000001.1"/>
</dbReference>
<evidence type="ECO:0000313" key="8">
    <source>
        <dbReference type="EMBL" id="SHI46987.1"/>
    </source>
</evidence>
<dbReference type="EC" id="3.4.21.-" evidence="6"/>
<keyword evidence="9" id="KW-1185">Reference proteome</keyword>
<evidence type="ECO:0000256" key="6">
    <source>
        <dbReference type="RuleBase" id="RU004296"/>
    </source>
</evidence>
<keyword evidence="5 6" id="KW-0720">Serine protease</keyword>
<dbReference type="PANTHER" id="PTHR15462">
    <property type="entry name" value="SERINE PROTEASE"/>
    <property type="match status" value="1"/>
</dbReference>
<dbReference type="InterPro" id="IPR043504">
    <property type="entry name" value="Peptidase_S1_PA_chymotrypsin"/>
</dbReference>
<dbReference type="AlphaFoldDB" id="A0A1M6BE88"/>
<dbReference type="Gene3D" id="2.40.10.10">
    <property type="entry name" value="Trypsin-like serine proteases"/>
    <property type="match status" value="2"/>
</dbReference>
<dbReference type="InterPro" id="IPR001254">
    <property type="entry name" value="Trypsin_dom"/>
</dbReference>
<dbReference type="InterPro" id="IPR009003">
    <property type="entry name" value="Peptidase_S1_PA"/>
</dbReference>
<evidence type="ECO:0000256" key="1">
    <source>
        <dbReference type="ARBA" id="ARBA00008764"/>
    </source>
</evidence>
<dbReference type="InterPro" id="IPR008256">
    <property type="entry name" value="Peptidase_S1B"/>
</dbReference>
<feature type="domain" description="Peptidase S1" evidence="7">
    <location>
        <begin position="20"/>
        <end position="276"/>
    </location>
</feature>
<keyword evidence="3" id="KW-0732">Signal</keyword>
<dbReference type="InterPro" id="IPR050966">
    <property type="entry name" value="Glutamyl_endopeptidase"/>
</dbReference>
<dbReference type="OrthoDB" id="267336at2"/>
<dbReference type="Proteomes" id="UP000183982">
    <property type="component" value="Unassembled WGS sequence"/>
</dbReference>
<keyword evidence="4 6" id="KW-0378">Hydrolase</keyword>
<name>A0A1M6BE88_9RHOB</name>
<protein>
    <recommendedName>
        <fullName evidence="6">Serine protease</fullName>
        <ecNumber evidence="6">3.4.21.-</ecNumber>
    </recommendedName>
</protein>
<organism evidence="8 9">
    <name type="scientific">Shimia gijangensis</name>
    <dbReference type="NCBI Taxonomy" id="1470563"/>
    <lineage>
        <taxon>Bacteria</taxon>
        <taxon>Pseudomonadati</taxon>
        <taxon>Pseudomonadota</taxon>
        <taxon>Alphaproteobacteria</taxon>
        <taxon>Rhodobacterales</taxon>
        <taxon>Roseobacteraceae</taxon>
    </lineage>
</organism>
<evidence type="ECO:0000313" key="9">
    <source>
        <dbReference type="Proteomes" id="UP000183982"/>
    </source>
</evidence>
<dbReference type="InterPro" id="IPR018114">
    <property type="entry name" value="TRYPSIN_HIS"/>
</dbReference>
<dbReference type="Pfam" id="PF13365">
    <property type="entry name" value="Trypsin_2"/>
    <property type="match status" value="1"/>
</dbReference>
<dbReference type="PRINTS" id="PR00839">
    <property type="entry name" value="V8PROTEASE"/>
</dbReference>
<evidence type="ECO:0000256" key="3">
    <source>
        <dbReference type="ARBA" id="ARBA00022729"/>
    </source>
</evidence>
<dbReference type="GO" id="GO:0006508">
    <property type="term" value="P:proteolysis"/>
    <property type="evidence" value="ECO:0007669"/>
    <property type="project" value="UniProtKB-KW"/>
</dbReference>
<dbReference type="PROSITE" id="PS00134">
    <property type="entry name" value="TRYPSIN_HIS"/>
    <property type="match status" value="1"/>
</dbReference>
<gene>
    <name evidence="8" type="ORF">SAMN05444000_101201</name>
</gene>
<evidence type="ECO:0000256" key="5">
    <source>
        <dbReference type="ARBA" id="ARBA00022825"/>
    </source>
</evidence>
<dbReference type="PROSITE" id="PS50240">
    <property type="entry name" value="TRYPSIN_DOM"/>
    <property type="match status" value="1"/>
</dbReference>
<dbReference type="SUPFAM" id="SSF50494">
    <property type="entry name" value="Trypsin-like serine proteases"/>
    <property type="match status" value="1"/>
</dbReference>
<comment type="similarity">
    <text evidence="1 6">Belongs to the peptidase S1B family.</text>
</comment>
<dbReference type="EMBL" id="FQZQ01000001">
    <property type="protein sequence ID" value="SHI46987.1"/>
    <property type="molecule type" value="Genomic_DNA"/>
</dbReference>
<evidence type="ECO:0000256" key="2">
    <source>
        <dbReference type="ARBA" id="ARBA00022670"/>
    </source>
</evidence>
<dbReference type="STRING" id="1470563.SAMN05444000_101201"/>
<evidence type="ECO:0000256" key="4">
    <source>
        <dbReference type="ARBA" id="ARBA00022801"/>
    </source>
</evidence>
<sequence length="276" mass="29878">MTVLKRIAFSALFAIVAWPLSAGSEHLALRTRGELLGWEAVGRIELDNKGFCTGVLISARLVLTAAHCVFDRASAKPIAPEKLRFQAGYVAGNSLADRKVDRVIVDAAYKPSTNGMISGRMLMNDVALLRLEFPISTSEADPFAIYSDPKPGDRVSVLSYGKGRSEHLSWQKSCSVLRRVRGAMTFDCDVTYGSSGAPVFVRYGNRVRILSLISAIGQDQNGNHEAYGMELPGKVATMKQRMHNGDLPSVRVGTGAKRVTVGKRSSSSGAKFVQVD</sequence>
<dbReference type="SMART" id="SM00020">
    <property type="entry name" value="Tryp_SPc"/>
    <property type="match status" value="1"/>
</dbReference>
<proteinExistence type="inferred from homology"/>
<dbReference type="PANTHER" id="PTHR15462:SF8">
    <property type="entry name" value="SERINE PROTEASE"/>
    <property type="match status" value="1"/>
</dbReference>
<dbReference type="GO" id="GO:0004252">
    <property type="term" value="F:serine-type endopeptidase activity"/>
    <property type="evidence" value="ECO:0007669"/>
    <property type="project" value="InterPro"/>
</dbReference>